<dbReference type="AlphaFoldDB" id="A0A9P8AG99"/>
<feature type="compositionally biased region" description="Basic and acidic residues" evidence="4">
    <location>
        <begin position="162"/>
        <end position="171"/>
    </location>
</feature>
<dbReference type="FunFam" id="1.10.10.60:FF:000137">
    <property type="entry name" value="MYB DNA binding protein"/>
    <property type="match status" value="1"/>
</dbReference>
<feature type="domain" description="HTH myb-type" evidence="6">
    <location>
        <begin position="699"/>
        <end position="755"/>
    </location>
</feature>
<dbReference type="Pfam" id="PF00249">
    <property type="entry name" value="Myb_DNA-binding"/>
    <property type="match status" value="1"/>
</dbReference>
<dbReference type="InterPro" id="IPR009057">
    <property type="entry name" value="Homeodomain-like_sf"/>
</dbReference>
<dbReference type="GO" id="GO:0042803">
    <property type="term" value="F:protein homodimerization activity"/>
    <property type="evidence" value="ECO:0007669"/>
    <property type="project" value="InterPro"/>
</dbReference>
<protein>
    <submittedName>
        <fullName evidence="7">TTAGGG repeat binding factor</fullName>
    </submittedName>
</protein>
<dbReference type="SMART" id="SM00717">
    <property type="entry name" value="SANT"/>
    <property type="match status" value="1"/>
</dbReference>
<dbReference type="InterPro" id="IPR017930">
    <property type="entry name" value="Myb_dom"/>
</dbReference>
<accession>A0A9P8AG99</accession>
<dbReference type="PROSITE" id="PS50090">
    <property type="entry name" value="MYB_LIKE"/>
    <property type="match status" value="1"/>
</dbReference>
<feature type="region of interest" description="Disordered" evidence="4">
    <location>
        <begin position="609"/>
        <end position="657"/>
    </location>
</feature>
<feature type="region of interest" description="Disordered" evidence="4">
    <location>
        <begin position="778"/>
        <end position="812"/>
    </location>
</feature>
<evidence type="ECO:0000256" key="3">
    <source>
        <dbReference type="ARBA" id="ARBA00023306"/>
    </source>
</evidence>
<dbReference type="InterPro" id="IPR001005">
    <property type="entry name" value="SANT/Myb"/>
</dbReference>
<proteinExistence type="predicted"/>
<dbReference type="GeneID" id="66115818"/>
<feature type="compositionally biased region" description="Low complexity" evidence="4">
    <location>
        <begin position="634"/>
        <end position="649"/>
    </location>
</feature>
<dbReference type="Proteomes" id="UP000790833">
    <property type="component" value="Unassembled WGS sequence"/>
</dbReference>
<dbReference type="GO" id="GO:0003691">
    <property type="term" value="F:double-stranded telomeric DNA binding"/>
    <property type="evidence" value="ECO:0007669"/>
    <property type="project" value="TreeGrafter"/>
</dbReference>
<reference evidence="7" key="1">
    <citation type="submission" date="2021-03" db="EMBL/GenBank/DDBJ databases">
        <authorList>
            <person name="Palmer J.M."/>
        </authorList>
    </citation>
    <scope>NUCLEOTIDE SEQUENCE</scope>
    <source>
        <strain evidence="7">ARV_011</strain>
    </source>
</reference>
<evidence type="ECO:0000256" key="2">
    <source>
        <dbReference type="ARBA" id="ARBA00023242"/>
    </source>
</evidence>
<evidence type="ECO:0000313" key="7">
    <source>
        <dbReference type="EMBL" id="KAG7192084.1"/>
    </source>
</evidence>
<evidence type="ECO:0000259" key="6">
    <source>
        <dbReference type="PROSITE" id="PS51294"/>
    </source>
</evidence>
<organism evidence="7 8">
    <name type="scientific">Scheffersomyces spartinae</name>
    <dbReference type="NCBI Taxonomy" id="45513"/>
    <lineage>
        <taxon>Eukaryota</taxon>
        <taxon>Fungi</taxon>
        <taxon>Dikarya</taxon>
        <taxon>Ascomycota</taxon>
        <taxon>Saccharomycotina</taxon>
        <taxon>Pichiomycetes</taxon>
        <taxon>Debaryomycetaceae</taxon>
        <taxon>Scheffersomyces</taxon>
    </lineage>
</organism>
<keyword evidence="1" id="KW-0238">DNA-binding</keyword>
<name>A0A9P8AG99_9ASCO</name>
<dbReference type="EMBL" id="JAHMUF010000020">
    <property type="protein sequence ID" value="KAG7192084.1"/>
    <property type="molecule type" value="Genomic_DNA"/>
</dbReference>
<feature type="region of interest" description="Disordered" evidence="4">
    <location>
        <begin position="1"/>
        <end position="194"/>
    </location>
</feature>
<dbReference type="InterPro" id="IPR013867">
    <property type="entry name" value="Telomere_rpt-bd_fac_dimer_dom"/>
</dbReference>
<feature type="compositionally biased region" description="Polar residues" evidence="4">
    <location>
        <begin position="141"/>
        <end position="159"/>
    </location>
</feature>
<feature type="compositionally biased region" description="Basic and acidic residues" evidence="4">
    <location>
        <begin position="10"/>
        <end position="44"/>
    </location>
</feature>
<dbReference type="PANTHER" id="PTHR47807:SF1">
    <property type="entry name" value="PROTEIN TBF1"/>
    <property type="match status" value="1"/>
</dbReference>
<sequence length="812" mass="90466">METVGDEENTIGHEENAIGLRDSESQQHVEVHQETAEVRDKPEDIELDSGTSKRTYDEVAPSGTDSEIKKQRQVVEAVEAQEPTAQTQENNLVVEASRDTLEIQEKSEDTKAITEDEKEEGSKQGNEDHLKGQGNEDPFEAQTNNEGTTNEPKLISTTIAEDLDRTTRENTDPALFSKPEEARAAASPPPTETNTDLRMIVSQLTEAVEEIASDESDNDAKKGKMVVLDGLEVPADSELLNTSKAFAAYSSFSNHLPSIPTVAGVVSGVHLAALPLPIVCPDYLPPRIQLLVNTLPTLDNLATQLLRIVVVGPYQKIIELASNQDTPAGATFRDLMSMFEITKKLYAEEDPFLTVEHVAPGMWKEGDPTPKIFRSREQSIESTLRKVNLATFLMATLGATEVGFFYLNESFLNIFCPFNSLDPGNAFANVDLDLNLQSGVNTIIGDKVGKMYRPQATLFLELKTQAYISAIEAGERSSEEILEEIFPSNLEEYLIYRRGVTHLSLVEEDFISRCHTRRQLLLSFPSERNLSEEYDWFAFLKELFNYVSKNMGFIILGKGGKNLKLRTSLTAQSQKLLNSVEGTTAKEKLEYLQKHNAFAPASSSSISLSALDKSRKRRKTDNDDSSGDIEISDKNNNSSNNNNNEPSNDGDNERNAVTDKYQNSGTEFNDKDVNDITKSLLPSEIKERQLHVRINPGITKTYSRQLWTREEEKALRDALELKGPAWSAILELFGKGGKINESLKNRNQVQLKDKARNMKVFFLKNMLPVPEYLQNVTGGLDREDKGKRSTRIKGTSKTAAAPVPNLTHNEQL</sequence>
<evidence type="ECO:0000256" key="4">
    <source>
        <dbReference type="SAM" id="MobiDB-lite"/>
    </source>
</evidence>
<evidence type="ECO:0000313" key="8">
    <source>
        <dbReference type="Proteomes" id="UP000790833"/>
    </source>
</evidence>
<keyword evidence="3" id="KW-0131">Cell cycle</keyword>
<dbReference type="GO" id="GO:0010833">
    <property type="term" value="P:telomere maintenance via telomere lengthening"/>
    <property type="evidence" value="ECO:0007669"/>
    <property type="project" value="TreeGrafter"/>
</dbReference>
<keyword evidence="2" id="KW-0539">Nucleus</keyword>
<evidence type="ECO:0000256" key="1">
    <source>
        <dbReference type="ARBA" id="ARBA00023125"/>
    </source>
</evidence>
<dbReference type="OrthoDB" id="3366990at2759"/>
<dbReference type="RefSeq" id="XP_043047635.1">
    <property type="nucleotide sequence ID" value="XM_043193209.1"/>
</dbReference>
<dbReference type="SUPFAM" id="SSF46689">
    <property type="entry name" value="Homeodomain-like"/>
    <property type="match status" value="1"/>
</dbReference>
<dbReference type="Gene3D" id="1.10.10.60">
    <property type="entry name" value="Homeodomain-like"/>
    <property type="match status" value="1"/>
</dbReference>
<dbReference type="PROSITE" id="PS51294">
    <property type="entry name" value="HTH_MYB"/>
    <property type="match status" value="1"/>
</dbReference>
<gene>
    <name evidence="7" type="primary">TBF1</name>
    <name evidence="7" type="ORF">KQ657_002444</name>
</gene>
<feature type="compositionally biased region" description="Basic and acidic residues" evidence="4">
    <location>
        <begin position="96"/>
        <end position="131"/>
    </location>
</feature>
<feature type="domain" description="Myb-like" evidence="5">
    <location>
        <begin position="699"/>
        <end position="751"/>
    </location>
</feature>
<dbReference type="PANTHER" id="PTHR47807">
    <property type="entry name" value="PROTEIN TBF1"/>
    <property type="match status" value="1"/>
</dbReference>
<dbReference type="Pfam" id="PF08558">
    <property type="entry name" value="TRF"/>
    <property type="match status" value="1"/>
</dbReference>
<evidence type="ECO:0000259" key="5">
    <source>
        <dbReference type="PROSITE" id="PS50090"/>
    </source>
</evidence>
<comment type="caution">
    <text evidence="7">The sequence shown here is derived from an EMBL/GenBank/DDBJ whole genome shotgun (WGS) entry which is preliminary data.</text>
</comment>
<keyword evidence="8" id="KW-1185">Reference proteome</keyword>
<dbReference type="InterPro" id="IPR052833">
    <property type="entry name" value="Telomeric_DNA-bd_trans-reg"/>
</dbReference>
<dbReference type="CDD" id="cd11660">
    <property type="entry name" value="SANT_TRF"/>
    <property type="match status" value="1"/>
</dbReference>